<dbReference type="EMBL" id="JARQZJ010000011">
    <property type="protein sequence ID" value="KAK9872406.1"/>
    <property type="molecule type" value="Genomic_DNA"/>
</dbReference>
<accession>A0AAW1TWC5</accession>
<reference evidence="14 15" key="1">
    <citation type="submission" date="2023-03" db="EMBL/GenBank/DDBJ databases">
        <title>Genome insight into feeding habits of ladybird beetles.</title>
        <authorList>
            <person name="Li H.-S."/>
            <person name="Huang Y.-H."/>
            <person name="Pang H."/>
        </authorList>
    </citation>
    <scope>NUCLEOTIDE SEQUENCE [LARGE SCALE GENOMIC DNA]</scope>
    <source>
        <strain evidence="14">SYSU_2023b</strain>
        <tissue evidence="14">Whole body</tissue>
    </source>
</reference>
<feature type="domain" description="BBS2 C-terminal helix bundle" evidence="12">
    <location>
        <begin position="694"/>
        <end position="713"/>
    </location>
</feature>
<name>A0AAW1TWC5_9CUCU</name>
<organism evidence="14 15">
    <name type="scientific">Henosepilachna vigintioctopunctata</name>
    <dbReference type="NCBI Taxonomy" id="420089"/>
    <lineage>
        <taxon>Eukaryota</taxon>
        <taxon>Metazoa</taxon>
        <taxon>Ecdysozoa</taxon>
        <taxon>Arthropoda</taxon>
        <taxon>Hexapoda</taxon>
        <taxon>Insecta</taxon>
        <taxon>Pterygota</taxon>
        <taxon>Neoptera</taxon>
        <taxon>Endopterygota</taxon>
        <taxon>Coleoptera</taxon>
        <taxon>Polyphaga</taxon>
        <taxon>Cucujiformia</taxon>
        <taxon>Coccinelloidea</taxon>
        <taxon>Coccinellidae</taxon>
        <taxon>Epilachninae</taxon>
        <taxon>Epilachnini</taxon>
        <taxon>Henosepilachna</taxon>
    </lineage>
</organism>
<dbReference type="GO" id="GO:0031514">
    <property type="term" value="C:motile cilium"/>
    <property type="evidence" value="ECO:0007669"/>
    <property type="project" value="TreeGrafter"/>
</dbReference>
<dbReference type="SUPFAM" id="SSF50978">
    <property type="entry name" value="WD40 repeat-like"/>
    <property type="match status" value="1"/>
</dbReference>
<dbReference type="Pfam" id="PF23351">
    <property type="entry name" value="BBS2_CtH"/>
    <property type="match status" value="1"/>
</dbReference>
<dbReference type="InterPro" id="IPR055381">
    <property type="entry name" value="BBS2_CtH_dom"/>
</dbReference>
<evidence type="ECO:0000256" key="7">
    <source>
        <dbReference type="PIRNR" id="PIRNR013684"/>
    </source>
</evidence>
<evidence type="ECO:0000259" key="11">
    <source>
        <dbReference type="Pfam" id="PF23350"/>
    </source>
</evidence>
<evidence type="ECO:0000259" key="10">
    <source>
        <dbReference type="Pfam" id="PF14783"/>
    </source>
</evidence>
<protein>
    <recommendedName>
        <fullName evidence="7">Bardet-Biedl syndrome 2 protein homolog</fullName>
    </recommendedName>
</protein>
<feature type="domain" description="BBS2 hairpin" evidence="13">
    <location>
        <begin position="586"/>
        <end position="682"/>
    </location>
</feature>
<dbReference type="InterPro" id="IPR055379">
    <property type="entry name" value="BBS2_pf_dom"/>
</dbReference>
<dbReference type="InterPro" id="IPR029429">
    <property type="entry name" value="BBS2_Mid"/>
</dbReference>
<dbReference type="Pfam" id="PF14783">
    <property type="entry name" value="BBS2_Mid"/>
    <property type="match status" value="1"/>
</dbReference>
<sequence length="715" mass="80532">MDKSIRPVFTLELNYKIVPGLVTVGKYDGTHPCLSAATTTDKVVIHSPHRRNISVHGRINYSEFNREIATLNINQAITTLTTGLFIPDEDKDILVIGTSSHILAYHVHDNRDVFYKECPDGVKAVTIGNFGDVKFPLLLVGGNSAIHGYNHEGNEIFWTAIGDSITSMILMDYNKDSLDELIVSSEDFKIRIFKWDTIIFENVETEVVTHLLCLPENRFAYAVSNGTIGVYEQETRLWRVKSKHFAISMHAYDLMGQATSQLITGWSNGKLDCRSIKSGEVFFKDNMNSGVAGIFEGDYRSIGKNDVIAVSKEGEVKGYTTSRSLSITTPGGSEQDIVRELLAQKQSLQMELKHYENNTKYNSSLNNHLDSFESQGVIPASTRLQIGIATNDDRSKKRFVEIYVSTNNSTIIRAVSIFAEGIFEGETHVVHPSDSQVSSNLTIPLSLPKDNPVDIHIKAFVGYPNSEQYHVFEITRQLPRFSMYALTIPDKKPESYVDFRINERLQRICMWINQNFLLSNDVEVDGGPSLELNMKCLRDESTFVMIFEVIGRVQFCTDNMGLAADLVQSLASFLNLEILESKAHFPLEEKSLKELIEKLSEIQEARLRLGTDVADRLGQVRSLIIRAEDARLNDIEKLPQHYKDLDNLNKELISGYNVRLANYNEGLETIKKINTIVQRASRLRVGQNSSQMLSNCRTAIKNNNIEGLIKIVRTG</sequence>
<keyword evidence="6 7" id="KW-0966">Cell projection</keyword>
<dbReference type="InterPro" id="IPR055380">
    <property type="entry name" value="BBS2_hp_dom"/>
</dbReference>
<dbReference type="FunFam" id="2.130.10.10:FF:000967">
    <property type="entry name" value="Bardet-Biedl syndrome 2 protein homolog"/>
    <property type="match status" value="1"/>
</dbReference>
<dbReference type="Pfam" id="PF14781">
    <property type="entry name" value="BBS2_N"/>
    <property type="match status" value="1"/>
</dbReference>
<dbReference type="GO" id="GO:0034464">
    <property type="term" value="C:BBSome"/>
    <property type="evidence" value="ECO:0007669"/>
    <property type="project" value="UniProtKB-UniRule"/>
</dbReference>
<keyword evidence="4 7" id="KW-0969">Cilium</keyword>
<dbReference type="Proteomes" id="UP001431783">
    <property type="component" value="Unassembled WGS sequence"/>
</dbReference>
<evidence type="ECO:0000256" key="3">
    <source>
        <dbReference type="ARBA" id="ARBA00022490"/>
    </source>
</evidence>
<evidence type="ECO:0000259" key="8">
    <source>
        <dbReference type="Pfam" id="PF14781"/>
    </source>
</evidence>
<evidence type="ECO:0000313" key="15">
    <source>
        <dbReference type="Proteomes" id="UP001431783"/>
    </source>
</evidence>
<dbReference type="PANTHER" id="PTHR32465">
    <property type="entry name" value="BARDET-BIEDL SYNDROME 2 PROTEIN"/>
    <property type="match status" value="1"/>
</dbReference>
<dbReference type="InterPro" id="IPR029430">
    <property type="entry name" value="BBS2_N"/>
</dbReference>
<feature type="domain" description="Ciliary BBSome complex subunit 2 N-terminal" evidence="8">
    <location>
        <begin position="23"/>
        <end position="128"/>
    </location>
</feature>
<evidence type="ECO:0000259" key="13">
    <source>
        <dbReference type="Pfam" id="PF23353"/>
    </source>
</evidence>
<gene>
    <name evidence="14" type="ORF">WA026_017865</name>
</gene>
<dbReference type="InterPro" id="IPR029333">
    <property type="entry name" value="BBS2_GAE_dom"/>
</dbReference>
<evidence type="ECO:0000256" key="2">
    <source>
        <dbReference type="ARBA" id="ARBA00004245"/>
    </source>
</evidence>
<dbReference type="Pfam" id="PF23353">
    <property type="entry name" value="BBS2_hp"/>
    <property type="match status" value="1"/>
</dbReference>
<feature type="domain" description="BBS2 GAE" evidence="9">
    <location>
        <begin position="396"/>
        <end position="481"/>
    </location>
</feature>
<evidence type="ECO:0000256" key="5">
    <source>
        <dbReference type="ARBA" id="ARBA00023212"/>
    </source>
</evidence>
<dbReference type="GO" id="GO:0036064">
    <property type="term" value="C:ciliary basal body"/>
    <property type="evidence" value="ECO:0007669"/>
    <property type="project" value="TreeGrafter"/>
</dbReference>
<proteinExistence type="predicted"/>
<evidence type="ECO:0000256" key="6">
    <source>
        <dbReference type="ARBA" id="ARBA00023273"/>
    </source>
</evidence>
<dbReference type="PIRSF" id="PIRSF013684">
    <property type="entry name" value="BBS2"/>
    <property type="match status" value="1"/>
</dbReference>
<comment type="subcellular location">
    <subcellularLocation>
        <location evidence="1">Cell projection</location>
        <location evidence="1">Cilium</location>
    </subcellularLocation>
    <subcellularLocation>
        <location evidence="2">Cytoplasm</location>
        <location evidence="2">Cytoskeleton</location>
    </subcellularLocation>
</comment>
<keyword evidence="3 7" id="KW-0963">Cytoplasm</keyword>
<dbReference type="InterPro" id="IPR036322">
    <property type="entry name" value="WD40_repeat_dom_sf"/>
</dbReference>
<dbReference type="AlphaFoldDB" id="A0AAW1TWC5"/>
<dbReference type="GO" id="GO:1905515">
    <property type="term" value="P:non-motile cilium assembly"/>
    <property type="evidence" value="ECO:0007669"/>
    <property type="project" value="InterPro"/>
</dbReference>
<feature type="domain" description="Ciliary BBSome complex subunit 2 middle region" evidence="10">
    <location>
        <begin position="167"/>
        <end position="274"/>
    </location>
</feature>
<evidence type="ECO:0000259" key="9">
    <source>
        <dbReference type="Pfam" id="PF14782"/>
    </source>
</evidence>
<feature type="domain" description="BBS2 platform" evidence="11">
    <location>
        <begin position="491"/>
        <end position="574"/>
    </location>
</feature>
<comment type="caution">
    <text evidence="14">The sequence shown here is derived from an EMBL/GenBank/DDBJ whole genome shotgun (WGS) entry which is preliminary data.</text>
</comment>
<evidence type="ECO:0000256" key="4">
    <source>
        <dbReference type="ARBA" id="ARBA00023069"/>
    </source>
</evidence>
<dbReference type="InterPro" id="IPR016616">
    <property type="entry name" value="Bardet-Biedl_syndrome_2_prot"/>
</dbReference>
<dbReference type="GO" id="GO:0016020">
    <property type="term" value="C:membrane"/>
    <property type="evidence" value="ECO:0007669"/>
    <property type="project" value="TreeGrafter"/>
</dbReference>
<keyword evidence="5 7" id="KW-0206">Cytoskeleton</keyword>
<keyword evidence="15" id="KW-1185">Reference proteome</keyword>
<evidence type="ECO:0000259" key="12">
    <source>
        <dbReference type="Pfam" id="PF23351"/>
    </source>
</evidence>
<dbReference type="GO" id="GO:0043005">
    <property type="term" value="C:neuron projection"/>
    <property type="evidence" value="ECO:0007669"/>
    <property type="project" value="TreeGrafter"/>
</dbReference>
<evidence type="ECO:0000313" key="14">
    <source>
        <dbReference type="EMBL" id="KAK9872406.1"/>
    </source>
</evidence>
<dbReference type="Pfam" id="PF14782">
    <property type="entry name" value="BBS2_GAE"/>
    <property type="match status" value="1"/>
</dbReference>
<evidence type="ECO:0000256" key="1">
    <source>
        <dbReference type="ARBA" id="ARBA00004138"/>
    </source>
</evidence>
<dbReference type="Pfam" id="PF23350">
    <property type="entry name" value="BBS2_pf"/>
    <property type="match status" value="1"/>
</dbReference>
<dbReference type="PANTHER" id="PTHR32465:SF0">
    <property type="entry name" value="BARDET-BIEDL SYNDROME 2 PROTEIN"/>
    <property type="match status" value="1"/>
</dbReference>